<accession>A0A1J5NV19</accession>
<organism evidence="1">
    <name type="scientific">mine drainage metagenome</name>
    <dbReference type="NCBI Taxonomy" id="410659"/>
    <lineage>
        <taxon>unclassified sequences</taxon>
        <taxon>metagenomes</taxon>
        <taxon>ecological metagenomes</taxon>
    </lineage>
</organism>
<protein>
    <recommendedName>
        <fullName evidence="2">YtkA-like domain-containing protein</fullName>
    </recommendedName>
</protein>
<proteinExistence type="predicted"/>
<comment type="caution">
    <text evidence="1">The sequence shown here is derived from an EMBL/GenBank/DDBJ whole genome shotgun (WGS) entry which is preliminary data.</text>
</comment>
<reference evidence="1" key="1">
    <citation type="submission" date="2016-10" db="EMBL/GenBank/DDBJ databases">
        <title>Sequence of Gallionella enrichment culture.</title>
        <authorList>
            <person name="Poehlein A."/>
            <person name="Muehling M."/>
            <person name="Daniel R."/>
        </authorList>
    </citation>
    <scope>NUCLEOTIDE SEQUENCE</scope>
</reference>
<sequence>MLPAFFTPSLEYGVYNFRADLPTDGTWALKFTARLFGEAQPLPASVVFKVVGRLPDAKPPNRRP</sequence>
<evidence type="ECO:0008006" key="2">
    <source>
        <dbReference type="Google" id="ProtNLM"/>
    </source>
</evidence>
<name>A0A1J5NV19_9ZZZZ</name>
<gene>
    <name evidence="1" type="ORF">GALL_554150</name>
</gene>
<evidence type="ECO:0000313" key="1">
    <source>
        <dbReference type="EMBL" id="OIQ63049.1"/>
    </source>
</evidence>
<dbReference type="EMBL" id="MLJW01009357">
    <property type="protein sequence ID" value="OIQ63049.1"/>
    <property type="molecule type" value="Genomic_DNA"/>
</dbReference>
<dbReference type="AlphaFoldDB" id="A0A1J5NV19"/>